<keyword evidence="4" id="KW-0687">Ribonucleoprotein</keyword>
<comment type="caution">
    <text evidence="8">The sequence shown here is derived from an EMBL/GenBank/DDBJ whole genome shotgun (WGS) entry which is preliminary data.</text>
</comment>
<dbReference type="FunFam" id="3.90.930.12:FF:000008">
    <property type="entry name" value="50S ribosomal protein L6"/>
    <property type="match status" value="1"/>
</dbReference>
<dbReference type="AlphaFoldDB" id="A0A2D6M0S4"/>
<dbReference type="Gene3D" id="3.90.930.12">
    <property type="entry name" value="Ribosomal protein L6, alpha-beta domain"/>
    <property type="match status" value="2"/>
</dbReference>
<dbReference type="PANTHER" id="PTHR11655:SF16">
    <property type="entry name" value="60S RIBOSOMAL PROTEIN L9"/>
    <property type="match status" value="1"/>
</dbReference>
<dbReference type="Pfam" id="PF00347">
    <property type="entry name" value="Ribosomal_L6"/>
    <property type="match status" value="1"/>
</dbReference>
<dbReference type="SUPFAM" id="SSF56053">
    <property type="entry name" value="Ribosomal protein L6"/>
    <property type="match status" value="2"/>
</dbReference>
<evidence type="ECO:0000256" key="2">
    <source>
        <dbReference type="ARBA" id="ARBA00022884"/>
    </source>
</evidence>
<dbReference type="GO" id="GO:0003735">
    <property type="term" value="F:structural constituent of ribosome"/>
    <property type="evidence" value="ECO:0007669"/>
    <property type="project" value="UniProtKB-UniRule"/>
</dbReference>
<evidence type="ECO:0000256" key="3">
    <source>
        <dbReference type="ARBA" id="ARBA00022980"/>
    </source>
</evidence>
<evidence type="ECO:0000256" key="4">
    <source>
        <dbReference type="ARBA" id="ARBA00023274"/>
    </source>
</evidence>
<evidence type="ECO:0000313" key="9">
    <source>
        <dbReference type="Proteomes" id="UP000226592"/>
    </source>
</evidence>
<keyword evidence="1" id="KW-0699">rRNA-binding</keyword>
<gene>
    <name evidence="8" type="ORF">CL943_01610</name>
</gene>
<accession>A0A2D6M0S4</accession>
<organism evidence="8 9">
    <name type="scientific">Candidatus Iainarchaeum sp</name>
    <dbReference type="NCBI Taxonomy" id="3101447"/>
    <lineage>
        <taxon>Archaea</taxon>
        <taxon>Candidatus Iainarchaeota</taxon>
        <taxon>Candidatus Iainarchaeia</taxon>
        <taxon>Candidatus Iainarchaeales</taxon>
        <taxon>Candidatus Iainarchaeaceae</taxon>
        <taxon>Candidatus Iainarchaeum</taxon>
    </lineage>
</organism>
<reference evidence="9" key="1">
    <citation type="submission" date="2017-09" db="EMBL/GenBank/DDBJ databases">
        <title>The Reconstruction of 2,631 Draft Metagenome-Assembled Genomes from the Global Oceans.</title>
        <authorList>
            <person name="Tully B.J."/>
            <person name="Graham E.D."/>
            <person name="Heidelberg J.F."/>
        </authorList>
    </citation>
    <scope>NUCLEOTIDE SEQUENCE [LARGE SCALE GENOMIC DNA]</scope>
</reference>
<evidence type="ECO:0000256" key="1">
    <source>
        <dbReference type="ARBA" id="ARBA00022730"/>
    </source>
</evidence>
<keyword evidence="3 8" id="KW-0689">Ribosomal protein</keyword>
<dbReference type="PROSITE" id="PS00700">
    <property type="entry name" value="RIBOSOMAL_L6_2"/>
    <property type="match status" value="1"/>
</dbReference>
<dbReference type="EMBL" id="NZBU01000005">
    <property type="protein sequence ID" value="MAG21989.1"/>
    <property type="molecule type" value="Genomic_DNA"/>
</dbReference>
<sequence>MIKESFKQEIVLPEGTELEIKDSEITMKANGKENSRVFKTKGISFKKTDKGLEVEATPAKRSMNARLKTIVGHLQNMAKGLQEEYEYNLTIVFSHFPMSVNVKGDVLEINNFAGEKKPRFSKILSGTTVTIKGKDVVVKGIDKETVGQTAANMESATKVKNRDRRIFQDGIFIVSKGK</sequence>
<feature type="domain" description="Large ribosomal subunit protein uL6 alpha-beta" evidence="7">
    <location>
        <begin position="96"/>
        <end position="170"/>
    </location>
</feature>
<dbReference type="NCBIfam" id="TIGR03653">
    <property type="entry name" value="uL6_arch"/>
    <property type="match status" value="1"/>
</dbReference>
<dbReference type="Proteomes" id="UP000226592">
    <property type="component" value="Unassembled WGS sequence"/>
</dbReference>
<dbReference type="NCBIfam" id="NF004037">
    <property type="entry name" value="PRK05518.1"/>
    <property type="match status" value="1"/>
</dbReference>
<dbReference type="GO" id="GO:0019843">
    <property type="term" value="F:rRNA binding"/>
    <property type="evidence" value="ECO:0007669"/>
    <property type="project" value="UniProtKB-UniRule"/>
</dbReference>
<dbReference type="InterPro" id="IPR036789">
    <property type="entry name" value="Ribosomal_uL6-like_a/b-dom_sf"/>
</dbReference>
<evidence type="ECO:0000256" key="5">
    <source>
        <dbReference type="ARBA" id="ARBA00035454"/>
    </source>
</evidence>
<dbReference type="GO" id="GO:0002181">
    <property type="term" value="P:cytoplasmic translation"/>
    <property type="evidence" value="ECO:0007669"/>
    <property type="project" value="TreeGrafter"/>
</dbReference>
<evidence type="ECO:0000259" key="7">
    <source>
        <dbReference type="Pfam" id="PF00347"/>
    </source>
</evidence>
<name>A0A2D6M0S4_9ARCH</name>
<dbReference type="PIRSF" id="PIRSF002162">
    <property type="entry name" value="Ribosomal_L6"/>
    <property type="match status" value="1"/>
</dbReference>
<dbReference type="InterPro" id="IPR020040">
    <property type="entry name" value="Ribosomal_uL6_a/b-dom"/>
</dbReference>
<dbReference type="InterPro" id="IPR002359">
    <property type="entry name" value="Ribosomal_uL6_CS2"/>
</dbReference>
<dbReference type="InterPro" id="IPR019907">
    <property type="entry name" value="Ribosomal_uL6_arc"/>
</dbReference>
<keyword evidence="2" id="KW-0694">RNA-binding</keyword>
<evidence type="ECO:0000313" key="8">
    <source>
        <dbReference type="EMBL" id="MAG21989.1"/>
    </source>
</evidence>
<proteinExistence type="predicted"/>
<dbReference type="PANTHER" id="PTHR11655">
    <property type="entry name" value="60S/50S RIBOSOMAL PROTEIN L6/L9"/>
    <property type="match status" value="1"/>
</dbReference>
<protein>
    <recommendedName>
        <fullName evidence="5 6">50S ribosomal protein L6</fullName>
    </recommendedName>
</protein>
<dbReference type="GO" id="GO:0022625">
    <property type="term" value="C:cytosolic large ribosomal subunit"/>
    <property type="evidence" value="ECO:0007669"/>
    <property type="project" value="UniProtKB-UniRule"/>
</dbReference>
<evidence type="ECO:0000256" key="6">
    <source>
        <dbReference type="NCBIfam" id="TIGR03653"/>
    </source>
</evidence>
<dbReference type="InterPro" id="IPR000702">
    <property type="entry name" value="Ribosomal_uL6-like"/>
</dbReference>